<comment type="caution">
    <text evidence="17">The sequence shown here is derived from an EMBL/GenBank/DDBJ whole genome shotgun (WGS) entry which is preliminary data.</text>
</comment>
<keyword evidence="8" id="KW-0256">Endoplasmic reticulum</keyword>
<evidence type="ECO:0000313" key="17">
    <source>
        <dbReference type="EMBL" id="ESP86883.1"/>
    </source>
</evidence>
<keyword evidence="5" id="KW-0963">Cytoplasm</keyword>
<evidence type="ECO:0000256" key="10">
    <source>
        <dbReference type="ARBA" id="ARBA00023069"/>
    </source>
</evidence>
<evidence type="ECO:0000256" key="12">
    <source>
        <dbReference type="ARBA" id="ARBA00023180"/>
    </source>
</evidence>
<dbReference type="SUPFAM" id="SSF49299">
    <property type="entry name" value="PKD domain"/>
    <property type="match status" value="1"/>
</dbReference>
<evidence type="ECO:0000256" key="4">
    <source>
        <dbReference type="ARBA" id="ARBA00009141"/>
    </source>
</evidence>
<dbReference type="Pfam" id="PF22544">
    <property type="entry name" value="HYDIN_VesB_CFA65-like_Ig"/>
    <property type="match status" value="1"/>
</dbReference>
<keyword evidence="6" id="KW-0812">Transmembrane</keyword>
<comment type="similarity">
    <text evidence="4">Belongs to the malectin family.</text>
</comment>
<evidence type="ECO:0000256" key="1">
    <source>
        <dbReference type="ARBA" id="ARBA00004115"/>
    </source>
</evidence>
<feature type="compositionally biased region" description="Acidic residues" evidence="15">
    <location>
        <begin position="835"/>
        <end position="853"/>
    </location>
</feature>
<dbReference type="eggNOG" id="arCOG07781">
    <property type="taxonomic scope" value="Archaea"/>
</dbReference>
<feature type="domain" description="Ig-like" evidence="16">
    <location>
        <begin position="1098"/>
        <end position="1190"/>
    </location>
</feature>
<dbReference type="EMBL" id="ASGZ01000068">
    <property type="protein sequence ID" value="ESP86883.1"/>
    <property type="molecule type" value="Genomic_DNA"/>
</dbReference>
<dbReference type="InterPro" id="IPR007110">
    <property type="entry name" value="Ig-like_dom"/>
</dbReference>
<feature type="compositionally biased region" description="Acidic residues" evidence="15">
    <location>
        <begin position="805"/>
        <end position="821"/>
    </location>
</feature>
<evidence type="ECO:0000256" key="6">
    <source>
        <dbReference type="ARBA" id="ARBA00022692"/>
    </source>
</evidence>
<keyword evidence="11" id="KW-0472">Membrane</keyword>
<evidence type="ECO:0000256" key="8">
    <source>
        <dbReference type="ARBA" id="ARBA00022824"/>
    </source>
</evidence>
<dbReference type="NCBIfam" id="NF012200">
    <property type="entry name" value="choice_anch_D"/>
    <property type="match status" value="1"/>
</dbReference>
<dbReference type="InterPro" id="IPR011042">
    <property type="entry name" value="6-blade_b-propeller_TolB-like"/>
</dbReference>
<evidence type="ECO:0000256" key="13">
    <source>
        <dbReference type="ARBA" id="ARBA00023273"/>
    </source>
</evidence>
<keyword evidence="12" id="KW-0325">Glycoprotein</keyword>
<dbReference type="Pfam" id="PF11721">
    <property type="entry name" value="Malectin"/>
    <property type="match status" value="3"/>
</dbReference>
<evidence type="ECO:0000256" key="7">
    <source>
        <dbReference type="ARBA" id="ARBA00022729"/>
    </source>
</evidence>
<keyword evidence="13" id="KW-0966">Cell projection</keyword>
<organism evidence="17 18">
    <name type="scientific">Candidatus Halobonum tyrrellensis G22</name>
    <dbReference type="NCBI Taxonomy" id="1324957"/>
    <lineage>
        <taxon>Archaea</taxon>
        <taxon>Methanobacteriati</taxon>
        <taxon>Methanobacteriota</taxon>
        <taxon>Stenosarchaea group</taxon>
        <taxon>Halobacteria</taxon>
        <taxon>Halobacteriales</taxon>
        <taxon>Haloferacaceae</taxon>
        <taxon>Candidatus Halobonum</taxon>
    </lineage>
</organism>
<comment type="subcellular location">
    <subcellularLocation>
        <location evidence="2">Cell projection</location>
        <location evidence="2">Cilium</location>
    </subcellularLocation>
    <subcellularLocation>
        <location evidence="3">Cytoplasm</location>
    </subcellularLocation>
    <subcellularLocation>
        <location evidence="1">Endoplasmic reticulum membrane</location>
        <topology evidence="1">Single-pass type I membrane protein</topology>
    </subcellularLocation>
</comment>
<evidence type="ECO:0000256" key="14">
    <source>
        <dbReference type="ARBA" id="ARBA00023277"/>
    </source>
</evidence>
<dbReference type="InterPro" id="IPR035986">
    <property type="entry name" value="PKD_dom_sf"/>
</dbReference>
<dbReference type="Gene3D" id="2.60.120.430">
    <property type="entry name" value="Galactose-binding lectin"/>
    <property type="match status" value="3"/>
</dbReference>
<evidence type="ECO:0000256" key="2">
    <source>
        <dbReference type="ARBA" id="ARBA00004138"/>
    </source>
</evidence>
<evidence type="ECO:0000256" key="15">
    <source>
        <dbReference type="SAM" id="MobiDB-lite"/>
    </source>
</evidence>
<dbReference type="Proteomes" id="UP000017840">
    <property type="component" value="Unassembled WGS sequence"/>
</dbReference>
<dbReference type="SUPFAM" id="SSF50952">
    <property type="entry name" value="Soluble quinoprotein glucose dehydrogenase"/>
    <property type="match status" value="1"/>
</dbReference>
<dbReference type="PATRIC" id="fig|1324957.4.peg.3354"/>
<evidence type="ECO:0000256" key="11">
    <source>
        <dbReference type="ARBA" id="ARBA00023136"/>
    </source>
</evidence>
<dbReference type="PANTHER" id="PTHR13460:SF0">
    <property type="entry name" value="MALECTIN"/>
    <property type="match status" value="1"/>
</dbReference>
<sequence>MVLSVAVGPIGVAAATTGPAGGGAVAPAVAAPGDAVYRVNAGGSSVASTDAGPDWTTPGSTAGVSVSDGSTYSGDASVSLDDSVPAGTPTGLFTTELYGDMDWSFTDGIQSGQRYEVRLYFAEIYQDSADARVFDVNVEGGDLELDGYDIYADVGANTGVMKSYAVTPDDGEINVSFATVTDNAKVSAIEIVAAEPQPDTLGAALSVDFGGVVAGESATETVTLTNLGGDGDPSIDLTDVSVAGDGADAFAVGAPSETTLAPGDSATVEVTFSPSEFGAESATLEVAHTGVDSPLNVSLSGEGTSAAEVGFGKSTLEGFDQGPLTALEFGPDGRLYVAQQNGMVYALDVTRTAENDYTVDSQEAIGAIQEIPNHDDNGNYVPGEGTRQVTGLTVGGTAAQPVVYVSSSDPTIDVGTDDDDTDTNSGAISRLTFDWNAEGNLAGVDHDVLVVGLPRSEENHATNGLALSADGDTLYAAQGGHTNQGAPSNNFGHTPEYALSAAVLSVDLAQIEADYAAKSLQSYDPQGSSGSYPDLDFYYALPTIQTDDATDGDDLPFGGDDGVNQAKWVENGPVQVYASGYRNPYDVALTADGRLYAIDNGPNGGWGDQPVDEGPGGMCTNEPNDPGSGTGDQLHLASEGSYAGHPNPTRGNPTGADVYDADGNMVLNITEANSPVPASKVNPVECDYQSPSEDNSLGDTFGWTGGMEEYTASNFGEKMQGDLLVVVGSSSVTRVQLTDAGDGVTDQDGNFFSDLSALGITTQGDDDPFPGTVWTARGGITVFEPTDYGNTGGGDGPQCTGADDASLDEDDDGYDNADELDAGTNPCSAASTPADFDDDGTSNVNDPDDDNDGAPDTFDPFAVDADNGTTTSLPVVMDFSETQLFGENGQGWTGLMTNGETDYADLYDPDQMTVGGAAQVLTVENVPAGDATNNDQQFAFQRGVDAPDEPFTVSTTVNGMPADPSDYQGLGIYIGNGDQDNYLKLVVGAKGGQGGVQFGGETGDGFSQVAYPADAGVVGPSNDTDLSMTVYPSNDTVVAYYTADGGERTYVGETTVPASWLDSSDGTGLAVGVISTSYSAESTFDATWTDLSVEYVTPPANGAPVADAGADVTVEEGEQVTLDASNSSDPDGDTLGYTWSQTGGPDAGLSYFDSATLSFTAPEVDGDETLTFEVSVSDGTDATTDTVEVTVEDADGDAGTTTVVQAVASHGAGDDTTVSQQELLTAIDWYQTGAEVPGTGGETIGLSEMLALTDLWETGASVGDGSDAVGSALVEVTPDSDNVDQSTYGSGSYQVTNTGEANITSVSFDLSTATLPDMVFDPQGTAGDPTGEGLNIVSEGGTGIVTEPGTGEAFSQPHNGQNADDGYDVMTVAFDDFQSGETATFWADNDPTSIKGATVGSQEAGPVSGLELARSTVTVTYADGTTQTTQLMGDGSDGGATAVVNASEAPAPTVGVENVSLDGSVLDDYHSGATVADADQTVTVTGEPGETVSLVRVEGELALSNVPDGGYDVEALEANNVVGVEYYEATLDSDGEAAVPVTLTDGADDDDDAGYNYFVAAHGDVSGDTGLASNVVVLHYDASADDGAGENETVFAVNAGGPEYTAADGTVYAADTNFDGGSTFATGGSETPATPEIANTDDDQLYYTERYGDFGYDVPVENGTYEVDLSFAELYQGVATDGGAGARVFNVSVEGQQVLNDYDIYAETGGAHAAVTETVTVEVTDGELNAEFTTVADNAKVSAIEVSRAGNGSDDGTDTGTGSADVAVTENGGVDASTYGGNSFEVTNTGDEAIESVTFDVSGSLVPDAVFDPDGTAGDSTAKPLSIDSQSGDGVGVVSTADGDVFAQPHNGQDDAEGYDVMTVGFDDFDPGESVGFSIDLDPTTIKNASGSGGAGSVSGLEIAGSSVTVAYADGSAQTTDLAADGSAGGAQATAKADVPAAPTLGVANVSLSGTDFPAHVAATVDDTDQTLTLNGPAGATVQLTHVVGADLSGSYDVDDYEIDSAASVDTETVTLDANGQATLPVSLSASNVDYFVATVADADGDTGRTSDVVALDYEQSSGAAQVLHRVNAGEGTTVTATDDGPDWTGVADTGSPYLASVASSGAGNYCGGDDVTAGPSVPSSTPDGVFDCERYGNSTWTFTVDAGETVEVRLSLANSFPDTNAAGDRQFNVSIEGQQVLNQYDPVADAGHATGVTKSFTVTEDGDGAITVAFETGAAENPEVRAIEIVGTEESA</sequence>
<dbReference type="InterPro" id="IPR013783">
    <property type="entry name" value="Ig-like_fold"/>
</dbReference>
<evidence type="ECO:0000256" key="3">
    <source>
        <dbReference type="ARBA" id="ARBA00004496"/>
    </source>
</evidence>
<keyword evidence="7" id="KW-0732">Signal</keyword>
<keyword evidence="14" id="KW-0119">Carbohydrate metabolism</keyword>
<evidence type="ECO:0000256" key="5">
    <source>
        <dbReference type="ARBA" id="ARBA00022490"/>
    </source>
</evidence>
<dbReference type="Gene3D" id="2.60.40.10">
    <property type="entry name" value="Immunoglobulins"/>
    <property type="match status" value="2"/>
</dbReference>
<evidence type="ECO:0000313" key="18">
    <source>
        <dbReference type="Proteomes" id="UP000017840"/>
    </source>
</evidence>
<dbReference type="InterPro" id="IPR011041">
    <property type="entry name" value="Quinoprot_gluc/sorb_DH_b-prop"/>
</dbReference>
<gene>
    <name evidence="17" type="ORF">K933_16517</name>
</gene>
<dbReference type="InterPro" id="IPR008979">
    <property type="entry name" value="Galactose-bd-like_sf"/>
</dbReference>
<dbReference type="Gene3D" id="2.120.10.30">
    <property type="entry name" value="TolB, C-terminal domain"/>
    <property type="match status" value="1"/>
</dbReference>
<name>V4HA12_9EURY</name>
<dbReference type="InterPro" id="IPR021720">
    <property type="entry name" value="Malectin_dom"/>
</dbReference>
<reference evidence="17 18" key="1">
    <citation type="journal article" date="2013" name="Genome Announc.">
        <title>Draft Genome Sequence of 'Candidatus Halobonum tyrrellensis' Strain G22, Isolated from the Hypersaline Waters of Lake Tyrrell, Australia.</title>
        <authorList>
            <person name="Ugalde J.A."/>
            <person name="Narasingarao P."/>
            <person name="Kuo S."/>
            <person name="Podell S."/>
            <person name="Allen E.E."/>
        </authorList>
    </citation>
    <scope>NUCLEOTIDE SEQUENCE [LARGE SCALE GENOMIC DNA]</scope>
    <source>
        <strain evidence="17 18">G22</strain>
    </source>
</reference>
<dbReference type="Pfam" id="PF22352">
    <property type="entry name" value="K319L-like_PKD"/>
    <property type="match status" value="1"/>
</dbReference>
<evidence type="ECO:0000259" key="16">
    <source>
        <dbReference type="PROSITE" id="PS50835"/>
    </source>
</evidence>
<protein>
    <recommendedName>
        <fullName evidence="16">Ig-like domain-containing protein</fullName>
    </recommendedName>
</protein>
<feature type="region of interest" description="Disordered" evidence="15">
    <location>
        <begin position="784"/>
        <end position="866"/>
    </location>
</feature>
<dbReference type="PANTHER" id="PTHR13460">
    <property type="match status" value="1"/>
</dbReference>
<proteinExistence type="inferred from homology"/>
<feature type="region of interest" description="Disordered" evidence="15">
    <location>
        <begin position="601"/>
        <end position="655"/>
    </location>
</feature>
<dbReference type="GO" id="GO:0030246">
    <property type="term" value="F:carbohydrate binding"/>
    <property type="evidence" value="ECO:0007669"/>
    <property type="project" value="InterPro"/>
</dbReference>
<feature type="region of interest" description="Disordered" evidence="15">
    <location>
        <begin position="44"/>
        <end position="68"/>
    </location>
</feature>
<dbReference type="PROSITE" id="PS50835">
    <property type="entry name" value="IG_LIKE"/>
    <property type="match status" value="1"/>
</dbReference>
<dbReference type="GO" id="GO:0016020">
    <property type="term" value="C:membrane"/>
    <property type="evidence" value="ECO:0007669"/>
    <property type="project" value="TreeGrafter"/>
</dbReference>
<dbReference type="SUPFAM" id="SSF49785">
    <property type="entry name" value="Galactose-binding domain-like"/>
    <property type="match status" value="1"/>
</dbReference>
<keyword evidence="9" id="KW-1133">Transmembrane helix</keyword>
<dbReference type="STRING" id="1324957.K933_16517"/>
<evidence type="ECO:0000256" key="9">
    <source>
        <dbReference type="ARBA" id="ARBA00022989"/>
    </source>
</evidence>
<dbReference type="InterPro" id="IPR039155">
    <property type="entry name" value="MLEC"/>
</dbReference>
<accession>V4HA12</accession>
<feature type="compositionally biased region" description="Polar residues" evidence="15">
    <location>
        <begin position="57"/>
        <end position="68"/>
    </location>
</feature>
<dbReference type="InterPro" id="IPR053879">
    <property type="entry name" value="HYDIN_VesB_CFA65-like_Ig"/>
</dbReference>
<dbReference type="GO" id="GO:0005737">
    <property type="term" value="C:cytoplasm"/>
    <property type="evidence" value="ECO:0007669"/>
    <property type="project" value="UniProtKB-SubCell"/>
</dbReference>
<keyword evidence="18" id="KW-1185">Reference proteome</keyword>
<keyword evidence="10" id="KW-0969">Cilium</keyword>